<dbReference type="OrthoDB" id="8062037at2759"/>
<keyword evidence="7" id="KW-0833">Ubl conjugation pathway</keyword>
<dbReference type="EMBL" id="GG663748">
    <property type="protein sequence ID" value="EEH52507.1"/>
    <property type="molecule type" value="Genomic_DNA"/>
</dbReference>
<dbReference type="GO" id="GO:0016740">
    <property type="term" value="F:transferase activity"/>
    <property type="evidence" value="ECO:0007669"/>
    <property type="project" value="UniProtKB-KW"/>
</dbReference>
<dbReference type="STRING" id="564608.C1N5I9"/>
<dbReference type="GO" id="GO:0008270">
    <property type="term" value="F:zinc ion binding"/>
    <property type="evidence" value="ECO:0007669"/>
    <property type="project" value="UniProtKB-KW"/>
</dbReference>
<dbReference type="PROSITE" id="PS50089">
    <property type="entry name" value="ZF_RING_2"/>
    <property type="match status" value="1"/>
</dbReference>
<protein>
    <submittedName>
        <fullName evidence="14">Predicted protein</fullName>
    </submittedName>
</protein>
<dbReference type="Proteomes" id="UP000001876">
    <property type="component" value="Unassembled WGS sequence"/>
</dbReference>
<evidence type="ECO:0000256" key="12">
    <source>
        <dbReference type="SAM" id="MobiDB-lite"/>
    </source>
</evidence>
<dbReference type="GO" id="GO:0016020">
    <property type="term" value="C:membrane"/>
    <property type="evidence" value="ECO:0007669"/>
    <property type="project" value="UniProtKB-SubCell"/>
</dbReference>
<dbReference type="PANTHER" id="PTHR45768">
    <property type="entry name" value="E3 UBIQUITIN-PROTEIN LIGASE RNF13-LIKE"/>
    <property type="match status" value="1"/>
</dbReference>
<evidence type="ECO:0000256" key="10">
    <source>
        <dbReference type="ARBA" id="ARBA00023136"/>
    </source>
</evidence>
<feature type="domain" description="RING-type" evidence="13">
    <location>
        <begin position="49"/>
        <end position="91"/>
    </location>
</feature>
<accession>C1N5I9</accession>
<dbReference type="InterPro" id="IPR013083">
    <property type="entry name" value="Znf_RING/FYVE/PHD"/>
</dbReference>
<dbReference type="CDD" id="cd16461">
    <property type="entry name" value="RING-H2_EL5-like"/>
    <property type="match status" value="1"/>
</dbReference>
<dbReference type="OMA" id="GCPREVI"/>
<name>C1N5I9_MICPC</name>
<proteinExistence type="predicted"/>
<dbReference type="GeneID" id="9688606"/>
<feature type="region of interest" description="Disordered" evidence="12">
    <location>
        <begin position="98"/>
        <end position="228"/>
    </location>
</feature>
<keyword evidence="4" id="KW-0812">Transmembrane</keyword>
<evidence type="ECO:0000256" key="4">
    <source>
        <dbReference type="ARBA" id="ARBA00022692"/>
    </source>
</evidence>
<keyword evidence="8" id="KW-0862">Zinc</keyword>
<organism evidence="15">
    <name type="scientific">Micromonas pusilla (strain CCMP1545)</name>
    <name type="common">Picoplanktonic green alga</name>
    <dbReference type="NCBI Taxonomy" id="564608"/>
    <lineage>
        <taxon>Eukaryota</taxon>
        <taxon>Viridiplantae</taxon>
        <taxon>Chlorophyta</taxon>
        <taxon>Mamiellophyceae</taxon>
        <taxon>Mamiellales</taxon>
        <taxon>Mamiellaceae</taxon>
        <taxon>Micromonas</taxon>
    </lineage>
</organism>
<dbReference type="InterPro" id="IPR001841">
    <property type="entry name" value="Znf_RING"/>
</dbReference>
<dbReference type="PANTHER" id="PTHR45768:SF18">
    <property type="entry name" value="RING-H2 FINGER PROTEIN ATL47-RELATED"/>
    <property type="match status" value="1"/>
</dbReference>
<evidence type="ECO:0000256" key="8">
    <source>
        <dbReference type="ARBA" id="ARBA00022833"/>
    </source>
</evidence>
<sequence length="228" mass="23418">MAELARAGLLGGHVAPAGCPREVIDAIPSFKYSPETFADVSGGKEDAICSVCIDPFEEGDEVRALPMCEHAFHKECIDEWLSQNTTCPNCRASLPLPEVEGGGGGGDGDGDGGDDGAASPRPVTPRDIELGAVAGEGVPGEVETRSTPPGAAPPANEDRRRLNPFAEPPTAPPARLATNPFGNRALEPPPASRHPDAPRRARGTNPFSSPGSRGGTPPGGSGRVHPSP</sequence>
<evidence type="ECO:0000256" key="1">
    <source>
        <dbReference type="ARBA" id="ARBA00004167"/>
    </source>
</evidence>
<dbReference type="SUPFAM" id="SSF57850">
    <property type="entry name" value="RING/U-box"/>
    <property type="match status" value="1"/>
</dbReference>
<evidence type="ECO:0000256" key="11">
    <source>
        <dbReference type="PROSITE-ProRule" id="PRU00175"/>
    </source>
</evidence>
<gene>
    <name evidence="14" type="ORF">MICPUCDRAFT_36262</name>
</gene>
<evidence type="ECO:0000256" key="5">
    <source>
        <dbReference type="ARBA" id="ARBA00022723"/>
    </source>
</evidence>
<evidence type="ECO:0000256" key="3">
    <source>
        <dbReference type="ARBA" id="ARBA00022679"/>
    </source>
</evidence>
<evidence type="ECO:0000256" key="9">
    <source>
        <dbReference type="ARBA" id="ARBA00022989"/>
    </source>
</evidence>
<keyword evidence="9" id="KW-1133">Transmembrane helix</keyword>
<dbReference type="SMART" id="SM00184">
    <property type="entry name" value="RING"/>
    <property type="match status" value="1"/>
</dbReference>
<keyword evidence="15" id="KW-1185">Reference proteome</keyword>
<evidence type="ECO:0000256" key="6">
    <source>
        <dbReference type="ARBA" id="ARBA00022771"/>
    </source>
</evidence>
<comment type="pathway">
    <text evidence="2">Protein modification; protein ubiquitination.</text>
</comment>
<reference evidence="14 15" key="1">
    <citation type="journal article" date="2009" name="Science">
        <title>Green evolution and dynamic adaptations revealed by genomes of the marine picoeukaryotes Micromonas.</title>
        <authorList>
            <person name="Worden A.Z."/>
            <person name="Lee J.H."/>
            <person name="Mock T."/>
            <person name="Rouze P."/>
            <person name="Simmons M.P."/>
            <person name="Aerts A.L."/>
            <person name="Allen A.E."/>
            <person name="Cuvelier M.L."/>
            <person name="Derelle E."/>
            <person name="Everett M.V."/>
            <person name="Foulon E."/>
            <person name="Grimwood J."/>
            <person name="Gundlach H."/>
            <person name="Henrissat B."/>
            <person name="Napoli C."/>
            <person name="McDonald S.M."/>
            <person name="Parker M.S."/>
            <person name="Rombauts S."/>
            <person name="Salamov A."/>
            <person name="Von Dassow P."/>
            <person name="Badger J.H."/>
            <person name="Coutinho P.M."/>
            <person name="Demir E."/>
            <person name="Dubchak I."/>
            <person name="Gentemann C."/>
            <person name="Eikrem W."/>
            <person name="Gready J.E."/>
            <person name="John U."/>
            <person name="Lanier W."/>
            <person name="Lindquist E.A."/>
            <person name="Lucas S."/>
            <person name="Mayer K.F."/>
            <person name="Moreau H."/>
            <person name="Not F."/>
            <person name="Otillar R."/>
            <person name="Panaud O."/>
            <person name="Pangilinan J."/>
            <person name="Paulsen I."/>
            <person name="Piegu B."/>
            <person name="Poliakov A."/>
            <person name="Robbens S."/>
            <person name="Schmutz J."/>
            <person name="Toulza E."/>
            <person name="Wyss T."/>
            <person name="Zelensky A."/>
            <person name="Zhou K."/>
            <person name="Armbrust E.V."/>
            <person name="Bhattacharya D."/>
            <person name="Goodenough U.W."/>
            <person name="Van de Peer Y."/>
            <person name="Grigoriev I.V."/>
        </authorList>
    </citation>
    <scope>NUCLEOTIDE SEQUENCE [LARGE SCALE GENOMIC DNA]</scope>
    <source>
        <strain evidence="14 15">CCMP1545</strain>
    </source>
</reference>
<evidence type="ECO:0000313" key="14">
    <source>
        <dbReference type="EMBL" id="EEH52507.1"/>
    </source>
</evidence>
<dbReference type="eggNOG" id="KOG0800">
    <property type="taxonomic scope" value="Eukaryota"/>
</dbReference>
<evidence type="ECO:0000256" key="7">
    <source>
        <dbReference type="ARBA" id="ARBA00022786"/>
    </source>
</evidence>
<keyword evidence="3" id="KW-0808">Transferase</keyword>
<feature type="compositionally biased region" description="Low complexity" evidence="12">
    <location>
        <begin position="130"/>
        <end position="141"/>
    </location>
</feature>
<dbReference type="AlphaFoldDB" id="C1N5I9"/>
<feature type="compositionally biased region" description="Gly residues" evidence="12">
    <location>
        <begin position="212"/>
        <end position="222"/>
    </location>
</feature>
<keyword evidence="5" id="KW-0479">Metal-binding</keyword>
<comment type="subcellular location">
    <subcellularLocation>
        <location evidence="1">Membrane</location>
        <topology evidence="1">Single-pass membrane protein</topology>
    </subcellularLocation>
</comment>
<keyword evidence="10" id="KW-0472">Membrane</keyword>
<dbReference type="Pfam" id="PF13639">
    <property type="entry name" value="zf-RING_2"/>
    <property type="match status" value="1"/>
</dbReference>
<dbReference type="Gene3D" id="3.30.40.10">
    <property type="entry name" value="Zinc/RING finger domain, C3HC4 (zinc finger)"/>
    <property type="match status" value="1"/>
</dbReference>
<evidence type="ECO:0000256" key="2">
    <source>
        <dbReference type="ARBA" id="ARBA00004906"/>
    </source>
</evidence>
<evidence type="ECO:0000259" key="13">
    <source>
        <dbReference type="PROSITE" id="PS50089"/>
    </source>
</evidence>
<dbReference type="KEGG" id="mpp:MICPUCDRAFT_36262"/>
<dbReference type="RefSeq" id="XP_003063371.1">
    <property type="nucleotide sequence ID" value="XM_003063325.1"/>
</dbReference>
<evidence type="ECO:0000313" key="15">
    <source>
        <dbReference type="Proteomes" id="UP000001876"/>
    </source>
</evidence>
<keyword evidence="6 11" id="KW-0863">Zinc-finger</keyword>